<evidence type="ECO:0000256" key="1">
    <source>
        <dbReference type="ARBA" id="ARBA00023002"/>
    </source>
</evidence>
<name>A0A9J6C512_POLVA</name>
<keyword evidence="2" id="KW-0812">Transmembrane</keyword>
<dbReference type="EMBL" id="JADBJN010000002">
    <property type="protein sequence ID" value="KAG5676989.1"/>
    <property type="molecule type" value="Genomic_DNA"/>
</dbReference>
<keyword evidence="4" id="KW-1185">Reference proteome</keyword>
<dbReference type="GO" id="GO:0016491">
    <property type="term" value="F:oxidoreductase activity"/>
    <property type="evidence" value="ECO:0007669"/>
    <property type="project" value="UniProtKB-KW"/>
</dbReference>
<dbReference type="InterPro" id="IPR036291">
    <property type="entry name" value="NAD(P)-bd_dom_sf"/>
</dbReference>
<dbReference type="Gene3D" id="3.40.50.720">
    <property type="entry name" value="NAD(P)-binding Rossmann-like Domain"/>
    <property type="match status" value="2"/>
</dbReference>
<dbReference type="Proteomes" id="UP001107558">
    <property type="component" value="Chromosome 2"/>
</dbReference>
<keyword evidence="1" id="KW-0560">Oxidoreductase</keyword>
<evidence type="ECO:0000313" key="3">
    <source>
        <dbReference type="EMBL" id="KAG5676989.1"/>
    </source>
</evidence>
<organism evidence="3 4">
    <name type="scientific">Polypedilum vanderplanki</name>
    <name type="common">Sleeping chironomid midge</name>
    <dbReference type="NCBI Taxonomy" id="319348"/>
    <lineage>
        <taxon>Eukaryota</taxon>
        <taxon>Metazoa</taxon>
        <taxon>Ecdysozoa</taxon>
        <taxon>Arthropoda</taxon>
        <taxon>Hexapoda</taxon>
        <taxon>Insecta</taxon>
        <taxon>Pterygota</taxon>
        <taxon>Neoptera</taxon>
        <taxon>Endopterygota</taxon>
        <taxon>Diptera</taxon>
        <taxon>Nematocera</taxon>
        <taxon>Chironomoidea</taxon>
        <taxon>Chironomidae</taxon>
        <taxon>Chironominae</taxon>
        <taxon>Polypedilum</taxon>
        <taxon>Polypedilum</taxon>
    </lineage>
</organism>
<proteinExistence type="predicted"/>
<sequence>MEFFKNLNSTLTLVIIVTSALIFVCVVLLLFRMWMQGGQFRKDTRIDGKIVIITGANAGIGKETAIDLAKRGGKIYIACRDEKRGENAQMEIIEKSGSDKVHFMQLDLASLQSVREFVQKFHQVESKLHILINNAGVMACPKSYTADGYELQFGTNHLGHFLLTNLLLDLLKAGAPSRIINVSSILHNIGRINKQDLMHQESYWKWLVYGQSKLANILFTRELAKQLDGTGVTVNSLHPGAVNTELSRNLDLCSKFIFHPVKWLVFKTPKSGAQTQIYLAVDPELENVTGKYFADCKEKSPSSAARDDETARWLWKESEKLTNMRNEKAPNISQLLHSRRLKWIRGEEFTSNVRIDGKVVIITGANTGIGKETAIDLAKRGGKIYIACRDPVRGVEALKEIQDLSESSNVYFLQLDLAQLESIRQFSKRFHEKENQLHILINNAGVMACKRAQTRDGFEMQIGVNHMGHFLLTHLLLNTLKESAPARIINVSSLYHIFGYINKNDLNSEKHYWRWLAYAQSKLANILFTRELAKRLDGTNITVNALHPGCVNTELTRNLDWFTRTFVRPCQEFIFKSPSAGAQTQIRLAIDPELENVTGKYFADCKEKTPSRRALNDETAEWLWNISEEWTGMSIPNTVA</sequence>
<dbReference type="PANTHER" id="PTHR43157">
    <property type="entry name" value="PHOSPHATIDYLINOSITOL-GLYCAN BIOSYNTHESIS CLASS F PROTEIN-RELATED"/>
    <property type="match status" value="1"/>
</dbReference>
<comment type="caution">
    <text evidence="3">The sequence shown here is derived from an EMBL/GenBank/DDBJ whole genome shotgun (WGS) entry which is preliminary data.</text>
</comment>
<dbReference type="PRINTS" id="PR00080">
    <property type="entry name" value="SDRFAMILY"/>
</dbReference>
<dbReference type="InterPro" id="IPR002347">
    <property type="entry name" value="SDR_fam"/>
</dbReference>
<dbReference type="Pfam" id="PF00106">
    <property type="entry name" value="adh_short"/>
    <property type="match status" value="2"/>
</dbReference>
<feature type="transmembrane region" description="Helical" evidence="2">
    <location>
        <begin position="12"/>
        <end position="31"/>
    </location>
</feature>
<protein>
    <submittedName>
        <fullName evidence="3">Uncharacterized protein</fullName>
    </submittedName>
</protein>
<evidence type="ECO:0000256" key="2">
    <source>
        <dbReference type="SAM" id="Phobius"/>
    </source>
</evidence>
<gene>
    <name evidence="3" type="ORF">PVAND_006780</name>
</gene>
<keyword evidence="2" id="KW-1133">Transmembrane helix</keyword>
<dbReference type="AlphaFoldDB" id="A0A9J6C512"/>
<evidence type="ECO:0000313" key="4">
    <source>
        <dbReference type="Proteomes" id="UP001107558"/>
    </source>
</evidence>
<reference evidence="3" key="1">
    <citation type="submission" date="2021-03" db="EMBL/GenBank/DDBJ databases">
        <title>Chromosome level genome of the anhydrobiotic midge Polypedilum vanderplanki.</title>
        <authorList>
            <person name="Yoshida Y."/>
            <person name="Kikawada T."/>
            <person name="Gusev O."/>
        </authorList>
    </citation>
    <scope>NUCLEOTIDE SEQUENCE</scope>
    <source>
        <strain evidence="3">NIAS01</strain>
        <tissue evidence="3">Whole body or cell culture</tissue>
    </source>
</reference>
<keyword evidence="2" id="KW-0472">Membrane</keyword>
<accession>A0A9J6C512</accession>
<dbReference type="PRINTS" id="PR00081">
    <property type="entry name" value="GDHRDH"/>
</dbReference>
<dbReference type="SUPFAM" id="SSF51735">
    <property type="entry name" value="NAD(P)-binding Rossmann-fold domains"/>
    <property type="match status" value="2"/>
</dbReference>
<dbReference type="OrthoDB" id="7788616at2759"/>
<dbReference type="PANTHER" id="PTHR43157:SF31">
    <property type="entry name" value="PHOSPHATIDYLINOSITOL-GLYCAN BIOSYNTHESIS CLASS F PROTEIN"/>
    <property type="match status" value="1"/>
</dbReference>